<keyword evidence="9" id="KW-1185">Reference proteome</keyword>
<dbReference type="InterPro" id="IPR007016">
    <property type="entry name" value="O-antigen_ligase-rel_domated"/>
</dbReference>
<reference evidence="8 9" key="1">
    <citation type="journal article" date="2016" name="BMC Genomics">
        <title>Combined genomic and structural analyses of a cultured magnetotactic bacterium reveals its niche adaptation to a dynamic environment.</title>
        <authorList>
            <person name="Araujo A.C."/>
            <person name="Morillo V."/>
            <person name="Cypriano J."/>
            <person name="Teixeira L.C."/>
            <person name="Leao P."/>
            <person name="Lyra S."/>
            <person name="Almeida L.G."/>
            <person name="Bazylinski D.A."/>
            <person name="Vasconcellos A.T."/>
            <person name="Abreu F."/>
            <person name="Lins U."/>
        </authorList>
    </citation>
    <scope>NUCLEOTIDE SEQUENCE [LARGE SCALE GENOMIC DNA]</scope>
    <source>
        <strain evidence="8 9">IT-1</strain>
    </source>
</reference>
<organism evidence="8 9">
    <name type="scientific">Magnetofaba australis IT-1</name>
    <dbReference type="NCBI Taxonomy" id="1434232"/>
    <lineage>
        <taxon>Bacteria</taxon>
        <taxon>Pseudomonadati</taxon>
        <taxon>Pseudomonadota</taxon>
        <taxon>Magnetococcia</taxon>
        <taxon>Magnetococcales</taxon>
        <taxon>Magnetococcaceae</taxon>
        <taxon>Magnetofaba</taxon>
    </lineage>
</organism>
<feature type="region of interest" description="Disordered" evidence="5">
    <location>
        <begin position="331"/>
        <end position="353"/>
    </location>
</feature>
<feature type="transmembrane region" description="Helical" evidence="6">
    <location>
        <begin position="134"/>
        <end position="151"/>
    </location>
</feature>
<gene>
    <name evidence="8" type="ORF">MAIT1_02508</name>
</gene>
<evidence type="ECO:0000256" key="1">
    <source>
        <dbReference type="ARBA" id="ARBA00004141"/>
    </source>
</evidence>
<feature type="transmembrane region" description="Helical" evidence="6">
    <location>
        <begin position="67"/>
        <end position="86"/>
    </location>
</feature>
<protein>
    <submittedName>
        <fullName evidence="8">Putative O-antigen polymerase</fullName>
    </submittedName>
</protein>
<dbReference type="Pfam" id="PF04932">
    <property type="entry name" value="Wzy_C"/>
    <property type="match status" value="1"/>
</dbReference>
<evidence type="ECO:0000256" key="4">
    <source>
        <dbReference type="ARBA" id="ARBA00023136"/>
    </source>
</evidence>
<keyword evidence="3 6" id="KW-1133">Transmembrane helix</keyword>
<evidence type="ECO:0000313" key="8">
    <source>
        <dbReference type="EMBL" id="OSM02372.1"/>
    </source>
</evidence>
<dbReference type="STRING" id="1434232.MAIT1_02508"/>
<dbReference type="Proteomes" id="UP000194003">
    <property type="component" value="Unassembled WGS sequence"/>
</dbReference>
<evidence type="ECO:0000259" key="7">
    <source>
        <dbReference type="Pfam" id="PF04932"/>
    </source>
</evidence>
<dbReference type="EMBL" id="LVJN01000020">
    <property type="protein sequence ID" value="OSM02372.1"/>
    <property type="molecule type" value="Genomic_DNA"/>
</dbReference>
<keyword evidence="2 6" id="KW-0812">Transmembrane</keyword>
<name>A0A1Y2K338_9PROT</name>
<evidence type="ECO:0000256" key="2">
    <source>
        <dbReference type="ARBA" id="ARBA00022692"/>
    </source>
</evidence>
<feature type="transmembrane region" description="Helical" evidence="6">
    <location>
        <begin position="107"/>
        <end position="128"/>
    </location>
</feature>
<proteinExistence type="predicted"/>
<comment type="caution">
    <text evidence="8">The sequence shown here is derived from an EMBL/GenBank/DDBJ whole genome shotgun (WGS) entry which is preliminary data.</text>
</comment>
<dbReference type="PANTHER" id="PTHR37422">
    <property type="entry name" value="TEICHURONIC ACID BIOSYNTHESIS PROTEIN TUAE"/>
    <property type="match status" value="1"/>
</dbReference>
<evidence type="ECO:0000313" key="9">
    <source>
        <dbReference type="Proteomes" id="UP000194003"/>
    </source>
</evidence>
<feature type="transmembrane region" description="Helical" evidence="6">
    <location>
        <begin position="307"/>
        <end position="326"/>
    </location>
</feature>
<dbReference type="InterPro" id="IPR051533">
    <property type="entry name" value="WaaL-like"/>
</dbReference>
<feature type="transmembrane region" description="Helical" evidence="6">
    <location>
        <begin position="280"/>
        <end position="301"/>
    </location>
</feature>
<feature type="transmembrane region" description="Helical" evidence="6">
    <location>
        <begin position="163"/>
        <end position="182"/>
    </location>
</feature>
<dbReference type="PANTHER" id="PTHR37422:SF23">
    <property type="entry name" value="TEICHURONIC ACID BIOSYNTHESIS PROTEIN TUAE"/>
    <property type="match status" value="1"/>
</dbReference>
<feature type="transmembrane region" description="Helical" evidence="6">
    <location>
        <begin position="20"/>
        <end position="40"/>
    </location>
</feature>
<feature type="transmembrane region" description="Helical" evidence="6">
    <location>
        <begin position="250"/>
        <end position="273"/>
    </location>
</feature>
<evidence type="ECO:0000256" key="3">
    <source>
        <dbReference type="ARBA" id="ARBA00022989"/>
    </source>
</evidence>
<sequence length="353" mass="39315">MWLSYVLFNTRQRLQFALQLLFFVGVLNALYGIGAAFGWWRAPFMQFSNVVVANESVSGTFVNRNHFAGLLELTIPAGLALLMIFASPNRGVTANSWSERLDLWLQGVSGIRGYLLLALVVTMLGLMLSQSRGGAIALYAAFLIMIALTFVRRYRSSRERVLVAPMLVLGVILGGVMGVGAIKERIVNADVGDMQRVYVYEAAEKKIQDYPLFGAGGGSFAYTFPYYRTAKIDAFYDHAHNDYLEFIADYGYVGFIFLAAPVLFVFAVMVRAFITRRDKLVRSVVFASLTGMLSLCFHGLVDFNFQIPSNTLYFCVLISLGLRAAGLPSESRRHRRSRRSRPKNAVEQEALAG</sequence>
<feature type="domain" description="O-antigen ligase-related" evidence="7">
    <location>
        <begin position="117"/>
        <end position="258"/>
    </location>
</feature>
<dbReference type="GO" id="GO:0016020">
    <property type="term" value="C:membrane"/>
    <property type="evidence" value="ECO:0007669"/>
    <property type="project" value="UniProtKB-SubCell"/>
</dbReference>
<dbReference type="AlphaFoldDB" id="A0A1Y2K338"/>
<keyword evidence="4 6" id="KW-0472">Membrane</keyword>
<accession>A0A1Y2K338</accession>
<comment type="subcellular location">
    <subcellularLocation>
        <location evidence="1">Membrane</location>
        <topology evidence="1">Multi-pass membrane protein</topology>
    </subcellularLocation>
</comment>
<evidence type="ECO:0000256" key="6">
    <source>
        <dbReference type="SAM" id="Phobius"/>
    </source>
</evidence>
<evidence type="ECO:0000256" key="5">
    <source>
        <dbReference type="SAM" id="MobiDB-lite"/>
    </source>
</evidence>
<feature type="compositionally biased region" description="Basic residues" evidence="5">
    <location>
        <begin position="332"/>
        <end position="342"/>
    </location>
</feature>